<dbReference type="GO" id="GO:0006886">
    <property type="term" value="P:intracellular protein transport"/>
    <property type="evidence" value="ECO:0007669"/>
    <property type="project" value="InterPro"/>
</dbReference>
<dbReference type="AlphaFoldDB" id="A0A078AVB6"/>
<comment type="similarity">
    <text evidence="1">Belongs to the VPS26 family.</text>
</comment>
<keyword evidence="5" id="KW-1185">Reference proteome</keyword>
<feature type="compositionally biased region" description="Polar residues" evidence="2">
    <location>
        <begin position="58"/>
        <end position="78"/>
    </location>
</feature>
<dbReference type="InterPro" id="IPR014752">
    <property type="entry name" value="Arrestin-like_C"/>
</dbReference>
<dbReference type="EMBL" id="CCKQ01013143">
    <property type="protein sequence ID" value="CDW84778.1"/>
    <property type="molecule type" value="Genomic_DNA"/>
</dbReference>
<evidence type="ECO:0000313" key="5">
    <source>
        <dbReference type="Proteomes" id="UP000039865"/>
    </source>
</evidence>
<feature type="chain" id="PRO_5001729678" evidence="3">
    <location>
        <begin position="21"/>
        <end position="424"/>
    </location>
</feature>
<dbReference type="OrthoDB" id="3821113at2759"/>
<organism evidence="4 5">
    <name type="scientific">Stylonychia lemnae</name>
    <name type="common">Ciliate</name>
    <dbReference type="NCBI Taxonomy" id="5949"/>
    <lineage>
        <taxon>Eukaryota</taxon>
        <taxon>Sar</taxon>
        <taxon>Alveolata</taxon>
        <taxon>Ciliophora</taxon>
        <taxon>Intramacronucleata</taxon>
        <taxon>Spirotrichea</taxon>
        <taxon>Stichotrichia</taxon>
        <taxon>Sporadotrichida</taxon>
        <taxon>Oxytrichidae</taxon>
        <taxon>Stylonychinae</taxon>
        <taxon>Stylonychia</taxon>
    </lineage>
</organism>
<name>A0A078AVB6_STYLE</name>
<dbReference type="PANTHER" id="PTHR12233">
    <property type="entry name" value="VACUOLAR PROTEIN SORTING 26 RELATED"/>
    <property type="match status" value="1"/>
</dbReference>
<gene>
    <name evidence="4" type="primary">Contig17771.g18890</name>
    <name evidence="4" type="ORF">STYLEM_13846</name>
</gene>
<dbReference type="Proteomes" id="UP000039865">
    <property type="component" value="Unassembled WGS sequence"/>
</dbReference>
<evidence type="ECO:0000256" key="2">
    <source>
        <dbReference type="SAM" id="MobiDB-lite"/>
    </source>
</evidence>
<dbReference type="InParanoid" id="A0A078AVB6"/>
<evidence type="ECO:0000256" key="1">
    <source>
        <dbReference type="ARBA" id="ARBA00009100"/>
    </source>
</evidence>
<sequence>MTSWMVYLLLQLLFQSSITSYFVQQTATPDSSAEKQQEEELKEDPTKQRQRRPDHPVSQYTNDSDPEPSQNNKTEYTQSQPSLMSTLYNIGSGHPHCSIRLSHIKEHFENEDDVKGEVSINTLIEGQVIYHDGIKISLIGVIESKVHGLLSSTPPYQFLQVTRELELSGEFQNQITLKFQFTRPDFTQDSYDGIGLKLRYLLRVEMSYQGTLMKALLTEEQDLKVKNRSLPHHNAQDSQANLKQDFYPSIVNTLVPYNHPQTSLNLEFTLNKAKINIETEFIEGSIKFTEVNLQTQYRVQSVSLQLIQQEIQVSTSSKDFNQKIQLSEQNNHNNIGENGQKLYDIRTILNYEVVDGCASNKEVIPFSIPLSEIEELTPTLKNVNNKFSVKYYIKCVITELDDEDEDIEKVKTINSSLYELFFYK</sequence>
<evidence type="ECO:0000313" key="4">
    <source>
        <dbReference type="EMBL" id="CDW84778.1"/>
    </source>
</evidence>
<proteinExistence type="inferred from homology"/>
<keyword evidence="3" id="KW-0732">Signal</keyword>
<evidence type="ECO:0000256" key="3">
    <source>
        <dbReference type="SAM" id="SignalP"/>
    </source>
</evidence>
<dbReference type="Gene3D" id="2.60.40.640">
    <property type="match status" value="2"/>
</dbReference>
<protein>
    <submittedName>
        <fullName evidence="4">Vacuolar protein sorting-associated protein 26-like</fullName>
    </submittedName>
</protein>
<feature type="compositionally biased region" description="Basic and acidic residues" evidence="2">
    <location>
        <begin position="32"/>
        <end position="55"/>
    </location>
</feature>
<feature type="region of interest" description="Disordered" evidence="2">
    <location>
        <begin position="28"/>
        <end position="78"/>
    </location>
</feature>
<feature type="signal peptide" evidence="3">
    <location>
        <begin position="1"/>
        <end position="20"/>
    </location>
</feature>
<dbReference type="Pfam" id="PF03643">
    <property type="entry name" value="Vps26"/>
    <property type="match status" value="2"/>
</dbReference>
<reference evidence="4 5" key="1">
    <citation type="submission" date="2014-06" db="EMBL/GenBank/DDBJ databases">
        <authorList>
            <person name="Swart Estienne"/>
        </authorList>
    </citation>
    <scope>NUCLEOTIDE SEQUENCE [LARGE SCALE GENOMIC DNA]</scope>
    <source>
        <strain evidence="4 5">130c</strain>
    </source>
</reference>
<accession>A0A078AVB6</accession>
<dbReference type="InterPro" id="IPR028934">
    <property type="entry name" value="Vps26-related"/>
</dbReference>